<organism evidence="1">
    <name type="scientific">Clastoptera arizonana</name>
    <name type="common">Arizona spittle bug</name>
    <dbReference type="NCBI Taxonomy" id="38151"/>
    <lineage>
        <taxon>Eukaryota</taxon>
        <taxon>Metazoa</taxon>
        <taxon>Ecdysozoa</taxon>
        <taxon>Arthropoda</taxon>
        <taxon>Hexapoda</taxon>
        <taxon>Insecta</taxon>
        <taxon>Pterygota</taxon>
        <taxon>Neoptera</taxon>
        <taxon>Paraneoptera</taxon>
        <taxon>Hemiptera</taxon>
        <taxon>Auchenorrhyncha</taxon>
        <taxon>Cercopoidea</taxon>
        <taxon>Clastopteridae</taxon>
        <taxon>Clastoptera</taxon>
    </lineage>
</organism>
<dbReference type="PANTHER" id="PTHR28360">
    <property type="entry name" value="DYNACTIN SUBUNIT 3"/>
    <property type="match status" value="1"/>
</dbReference>
<dbReference type="GO" id="GO:0005869">
    <property type="term" value="C:dynactin complex"/>
    <property type="evidence" value="ECO:0007669"/>
    <property type="project" value="InterPro"/>
</dbReference>
<reference evidence="1" key="1">
    <citation type="submission" date="2015-12" db="EMBL/GenBank/DDBJ databases">
        <title>De novo transcriptome assembly of four potential Pierce s Disease insect vectors from Arizona vineyards.</title>
        <authorList>
            <person name="Tassone E.E."/>
        </authorList>
    </citation>
    <scope>NUCLEOTIDE SEQUENCE</scope>
</reference>
<dbReference type="GO" id="GO:0061640">
    <property type="term" value="P:cytoskeleton-dependent cytokinesis"/>
    <property type="evidence" value="ECO:0007669"/>
    <property type="project" value="InterPro"/>
</dbReference>
<protein>
    <recommendedName>
        <fullName evidence="2">Dynactin subunit 3</fullName>
    </recommendedName>
</protein>
<sequence>MLEGQLDSLERRIITLEKNVFNNKTEYGDNKPIIDSFIQSHIITSSALSGREKLSAIVKRLDHLEEVLDPLYEDIVLDTLAKTEFILTMEDELRKVIELLKNVNELLPVLENDQFKNIPNLTKQLSHLTMLTLETKSTVDIESKTINNLISKYTEILNGLTALFACLERQVTQLEIKSQP</sequence>
<dbReference type="Pfam" id="PF07426">
    <property type="entry name" value="Dynactin_p22"/>
    <property type="match status" value="1"/>
</dbReference>
<dbReference type="AlphaFoldDB" id="A0A1B6DQ73"/>
<evidence type="ECO:0000313" key="1">
    <source>
        <dbReference type="EMBL" id="JAS27809.1"/>
    </source>
</evidence>
<accession>A0A1B6DQ73</accession>
<name>A0A1B6DQ73_9HEMI</name>
<proteinExistence type="predicted"/>
<feature type="non-terminal residue" evidence="1">
    <location>
        <position position="180"/>
    </location>
</feature>
<dbReference type="EMBL" id="GEDC01009489">
    <property type="protein sequence ID" value="JAS27809.1"/>
    <property type="molecule type" value="Transcribed_RNA"/>
</dbReference>
<evidence type="ECO:0008006" key="2">
    <source>
        <dbReference type="Google" id="ProtNLM"/>
    </source>
</evidence>
<dbReference type="InterPro" id="IPR009991">
    <property type="entry name" value="DCTN3"/>
</dbReference>
<dbReference type="PANTHER" id="PTHR28360:SF1">
    <property type="entry name" value="DYNACTIN SUBUNIT 3"/>
    <property type="match status" value="1"/>
</dbReference>
<gene>
    <name evidence="1" type="ORF">g.6752</name>
</gene>